<evidence type="ECO:0000313" key="2">
    <source>
        <dbReference type="EMBL" id="MDP9792125.1"/>
    </source>
</evidence>
<organism evidence="2 3">
    <name type="scientific">Catenuloplanes nepalensis</name>
    <dbReference type="NCBI Taxonomy" id="587533"/>
    <lineage>
        <taxon>Bacteria</taxon>
        <taxon>Bacillati</taxon>
        <taxon>Actinomycetota</taxon>
        <taxon>Actinomycetes</taxon>
        <taxon>Micromonosporales</taxon>
        <taxon>Micromonosporaceae</taxon>
        <taxon>Catenuloplanes</taxon>
    </lineage>
</organism>
<dbReference type="RefSeq" id="WP_306827035.1">
    <property type="nucleotide sequence ID" value="NZ_JAUSRA010000001.1"/>
</dbReference>
<gene>
    <name evidence="2" type="ORF">J2S43_000637</name>
</gene>
<accession>A0ABT9ML42</accession>
<feature type="compositionally biased region" description="Basic and acidic residues" evidence="1">
    <location>
        <begin position="116"/>
        <end position="134"/>
    </location>
</feature>
<keyword evidence="3" id="KW-1185">Reference proteome</keyword>
<dbReference type="Proteomes" id="UP001240984">
    <property type="component" value="Unassembled WGS sequence"/>
</dbReference>
<sequence>MRQLQLFTQADIAAMRDRTASGRYSPAHDEFRRVHEPHRAWGLQQRHARRLRKLYGHAVDIPMAPPMLRRYADETPPPRPVDPRDERPMALLGRAGESEERAGKGSLGRMWRNGGPRRERQADRMRRNDRRCGG</sequence>
<protein>
    <submittedName>
        <fullName evidence="2">Uncharacterized protein</fullName>
    </submittedName>
</protein>
<proteinExistence type="predicted"/>
<feature type="region of interest" description="Disordered" evidence="1">
    <location>
        <begin position="66"/>
        <end position="134"/>
    </location>
</feature>
<comment type="caution">
    <text evidence="2">The sequence shown here is derived from an EMBL/GenBank/DDBJ whole genome shotgun (WGS) entry which is preliminary data.</text>
</comment>
<evidence type="ECO:0000256" key="1">
    <source>
        <dbReference type="SAM" id="MobiDB-lite"/>
    </source>
</evidence>
<evidence type="ECO:0000313" key="3">
    <source>
        <dbReference type="Proteomes" id="UP001240984"/>
    </source>
</evidence>
<name>A0ABT9ML42_9ACTN</name>
<dbReference type="EMBL" id="JAUSRA010000001">
    <property type="protein sequence ID" value="MDP9792125.1"/>
    <property type="molecule type" value="Genomic_DNA"/>
</dbReference>
<reference evidence="2 3" key="1">
    <citation type="submission" date="2023-07" db="EMBL/GenBank/DDBJ databases">
        <title>Sequencing the genomes of 1000 actinobacteria strains.</title>
        <authorList>
            <person name="Klenk H.-P."/>
        </authorList>
    </citation>
    <scope>NUCLEOTIDE SEQUENCE [LARGE SCALE GENOMIC DNA]</scope>
    <source>
        <strain evidence="2 3">DSM 44710</strain>
    </source>
</reference>